<dbReference type="AlphaFoldDB" id="A0A1C2IRX7"/>
<sequence>MAQAEMPFIAGFYSIRPSDYQSGGLFRVNLYRQNLIRFSLYFRQREYVSRYPLEIYFFLSTMNQICISLFQLVEIAFPTRLFLGIKWVFEKPCFEVYIK</sequence>
<evidence type="ECO:0000313" key="3">
    <source>
        <dbReference type="Proteomes" id="UP000094893"/>
    </source>
</evidence>
<comment type="caution">
    <text evidence="2">The sequence shown here is derived from an EMBL/GenBank/DDBJ whole genome shotgun (WGS) entry which is preliminary data.</text>
</comment>
<dbReference type="Proteomes" id="UP000095008">
    <property type="component" value="Unassembled WGS sequence"/>
</dbReference>
<evidence type="ECO:0000313" key="4">
    <source>
        <dbReference type="Proteomes" id="UP000095008"/>
    </source>
</evidence>
<evidence type="ECO:0000313" key="2">
    <source>
        <dbReference type="EMBL" id="OCX74020.1"/>
    </source>
</evidence>
<reference evidence="2 3" key="1">
    <citation type="journal article" date="2016" name="Int. J. Mol. Sci.">
        <title>Comparative genomics of the extreme acidophile Acidithiobacillus thiooxidans reveals intraspecific divergence and niche adaptation.</title>
        <authorList>
            <person name="Zhang X."/>
            <person name="Feng X."/>
            <person name="Tao J."/>
            <person name="Ma L."/>
            <person name="Xiao Y."/>
            <person name="Liang Y."/>
            <person name="Liu X."/>
            <person name="Yin H."/>
        </authorList>
    </citation>
    <scope>NUCLEOTIDE SEQUENCE [LARGE SCALE GENOMIC DNA]</scope>
    <source>
        <strain evidence="2 3">A02</strain>
        <strain evidence="1">DXS-W</strain>
    </source>
</reference>
<protein>
    <submittedName>
        <fullName evidence="2">Uncharacterized protein</fullName>
    </submittedName>
</protein>
<keyword evidence="4" id="KW-1185">Reference proteome</keyword>
<dbReference type="EMBL" id="LWRY01000062">
    <property type="protein sequence ID" value="OCX73848.1"/>
    <property type="molecule type" value="Genomic_DNA"/>
</dbReference>
<evidence type="ECO:0000313" key="1">
    <source>
        <dbReference type="EMBL" id="OCX73848.1"/>
    </source>
</evidence>
<organism evidence="2 3">
    <name type="scientific">Acidithiobacillus thiooxidans</name>
    <name type="common">Thiobacillus thiooxidans</name>
    <dbReference type="NCBI Taxonomy" id="930"/>
    <lineage>
        <taxon>Bacteria</taxon>
        <taxon>Pseudomonadati</taxon>
        <taxon>Pseudomonadota</taxon>
        <taxon>Acidithiobacillia</taxon>
        <taxon>Acidithiobacillales</taxon>
        <taxon>Acidithiobacillaceae</taxon>
        <taxon>Acidithiobacillus</taxon>
    </lineage>
</organism>
<proteinExistence type="predicted"/>
<name>A0A1C2IRX7_ACITH</name>
<dbReference type="EMBL" id="LWSA01000082">
    <property type="protein sequence ID" value="OCX74020.1"/>
    <property type="molecule type" value="Genomic_DNA"/>
</dbReference>
<accession>A0A1C2IRX7</accession>
<dbReference type="Proteomes" id="UP000094893">
    <property type="component" value="Unassembled WGS sequence"/>
</dbReference>
<gene>
    <name evidence="1" type="ORF">A6M23_07515</name>
    <name evidence="2" type="ORF">A6P07_06785</name>
</gene>